<comment type="caution">
    <text evidence="11">The sequence shown here is derived from an EMBL/GenBank/DDBJ whole genome shotgun (WGS) entry which is preliminary data.</text>
</comment>
<name>A0A0C2MFU1_THEKT</name>
<protein>
    <submittedName>
        <fullName evidence="11">Sphingomyelin synthase-related 1</fullName>
    </submittedName>
</protein>
<feature type="domain" description="Sphingomyelin synthase-like" evidence="10">
    <location>
        <begin position="80"/>
        <end position="150"/>
    </location>
</feature>
<dbReference type="InterPro" id="IPR045221">
    <property type="entry name" value="Sphingomyelin_synth-like"/>
</dbReference>
<comment type="subcellular location">
    <subcellularLocation>
        <location evidence="1">Membrane</location>
        <topology evidence="1">Multi-pass membrane protein</topology>
    </subcellularLocation>
</comment>
<feature type="transmembrane region" description="Helical" evidence="9">
    <location>
        <begin position="128"/>
        <end position="149"/>
    </location>
</feature>
<keyword evidence="5" id="KW-0746">Sphingolipid metabolism</keyword>
<dbReference type="GO" id="GO:0047493">
    <property type="term" value="F:ceramide cholinephosphotransferase activity"/>
    <property type="evidence" value="ECO:0007669"/>
    <property type="project" value="TreeGrafter"/>
</dbReference>
<dbReference type="GO" id="GO:0005789">
    <property type="term" value="C:endoplasmic reticulum membrane"/>
    <property type="evidence" value="ECO:0007669"/>
    <property type="project" value="TreeGrafter"/>
</dbReference>
<dbReference type="AlphaFoldDB" id="A0A0C2MFU1"/>
<reference evidence="11 12" key="1">
    <citation type="journal article" date="2014" name="Genome Biol. Evol.">
        <title>The genome of the myxosporean Thelohanellus kitauei shows adaptations to nutrient acquisition within its fish host.</title>
        <authorList>
            <person name="Yang Y."/>
            <person name="Xiong J."/>
            <person name="Zhou Z."/>
            <person name="Huo F."/>
            <person name="Miao W."/>
            <person name="Ran C."/>
            <person name="Liu Y."/>
            <person name="Zhang J."/>
            <person name="Feng J."/>
            <person name="Wang M."/>
            <person name="Wang M."/>
            <person name="Wang L."/>
            <person name="Yao B."/>
        </authorList>
    </citation>
    <scope>NUCLEOTIDE SEQUENCE [LARGE SCALE GENOMIC DNA]</scope>
    <source>
        <strain evidence="11">Wuqing</strain>
    </source>
</reference>
<dbReference type="InterPro" id="IPR025749">
    <property type="entry name" value="Sphingomyelin_synth-like_dom"/>
</dbReference>
<dbReference type="GO" id="GO:0000139">
    <property type="term" value="C:Golgi membrane"/>
    <property type="evidence" value="ECO:0007669"/>
    <property type="project" value="TreeGrafter"/>
</dbReference>
<evidence type="ECO:0000256" key="3">
    <source>
        <dbReference type="ARBA" id="ARBA00022679"/>
    </source>
</evidence>
<organism evidence="11 12">
    <name type="scientific">Thelohanellus kitauei</name>
    <name type="common">Myxosporean</name>
    <dbReference type="NCBI Taxonomy" id="669202"/>
    <lineage>
        <taxon>Eukaryota</taxon>
        <taxon>Metazoa</taxon>
        <taxon>Cnidaria</taxon>
        <taxon>Myxozoa</taxon>
        <taxon>Myxosporea</taxon>
        <taxon>Bivalvulida</taxon>
        <taxon>Platysporina</taxon>
        <taxon>Myxobolidae</taxon>
        <taxon>Thelohanellus</taxon>
    </lineage>
</organism>
<evidence type="ECO:0000256" key="5">
    <source>
        <dbReference type="ARBA" id="ARBA00022919"/>
    </source>
</evidence>
<evidence type="ECO:0000256" key="1">
    <source>
        <dbReference type="ARBA" id="ARBA00004141"/>
    </source>
</evidence>
<evidence type="ECO:0000313" key="12">
    <source>
        <dbReference type="Proteomes" id="UP000031668"/>
    </source>
</evidence>
<comment type="similarity">
    <text evidence="2">Belongs to the sphingomyelin synthase family.</text>
</comment>
<feature type="transmembrane region" description="Helical" evidence="9">
    <location>
        <begin position="20"/>
        <end position="42"/>
    </location>
</feature>
<accession>A0A0C2MFU1</accession>
<evidence type="ECO:0000259" key="10">
    <source>
        <dbReference type="Pfam" id="PF14360"/>
    </source>
</evidence>
<dbReference type="EMBL" id="JWZT01004756">
    <property type="protein sequence ID" value="KII63244.1"/>
    <property type="molecule type" value="Genomic_DNA"/>
</dbReference>
<evidence type="ECO:0000256" key="2">
    <source>
        <dbReference type="ARBA" id="ARBA00005441"/>
    </source>
</evidence>
<keyword evidence="6 9" id="KW-1133">Transmembrane helix</keyword>
<proteinExistence type="inferred from homology"/>
<feature type="transmembrane region" description="Helical" evidence="9">
    <location>
        <begin position="85"/>
        <end position="108"/>
    </location>
</feature>
<dbReference type="Pfam" id="PF14360">
    <property type="entry name" value="PAP2_C"/>
    <property type="match status" value="1"/>
</dbReference>
<evidence type="ECO:0000256" key="7">
    <source>
        <dbReference type="ARBA" id="ARBA00023098"/>
    </source>
</evidence>
<sequence>MIFFIKTLLSQEKIKTLKRFFVCCASIYLIRSTFFVTTQMSIPHSPDLCPRYTNITFGKLILQGFLYISSFGLSFTKTQSCGDYLFSGHTAFIINLALFLCFCKRFIYRLKPKSVFHDISLDGDFSDTMHYTVDVVVAIFVAFTIFLSYHSFVEVENLRDVCEDENQLTYISRLRKLLAILNIPAFVFEHRIDQQRSLNSSYQSFHEVDFPEQKDGTTGQNLRSLIYN</sequence>
<keyword evidence="7" id="KW-0443">Lipid metabolism</keyword>
<dbReference type="OrthoDB" id="422827at2759"/>
<dbReference type="GO" id="GO:0005886">
    <property type="term" value="C:plasma membrane"/>
    <property type="evidence" value="ECO:0007669"/>
    <property type="project" value="TreeGrafter"/>
</dbReference>
<feature type="transmembrane region" description="Helical" evidence="9">
    <location>
        <begin position="54"/>
        <end position="73"/>
    </location>
</feature>
<dbReference type="GO" id="GO:0046513">
    <property type="term" value="P:ceramide biosynthetic process"/>
    <property type="evidence" value="ECO:0007669"/>
    <property type="project" value="TreeGrafter"/>
</dbReference>
<evidence type="ECO:0000256" key="6">
    <source>
        <dbReference type="ARBA" id="ARBA00022989"/>
    </source>
</evidence>
<keyword evidence="3" id="KW-0808">Transferase</keyword>
<evidence type="ECO:0000313" key="11">
    <source>
        <dbReference type="EMBL" id="KII63244.1"/>
    </source>
</evidence>
<evidence type="ECO:0000256" key="9">
    <source>
        <dbReference type="SAM" id="Phobius"/>
    </source>
</evidence>
<dbReference type="PANTHER" id="PTHR21290">
    <property type="entry name" value="SPHINGOMYELIN SYNTHETASE"/>
    <property type="match status" value="1"/>
</dbReference>
<evidence type="ECO:0000256" key="4">
    <source>
        <dbReference type="ARBA" id="ARBA00022692"/>
    </source>
</evidence>
<gene>
    <name evidence="11" type="ORF">RF11_03947</name>
</gene>
<evidence type="ECO:0000256" key="8">
    <source>
        <dbReference type="ARBA" id="ARBA00023136"/>
    </source>
</evidence>
<keyword evidence="12" id="KW-1185">Reference proteome</keyword>
<keyword evidence="8 9" id="KW-0472">Membrane</keyword>
<dbReference type="PANTHER" id="PTHR21290:SF25">
    <property type="entry name" value="SPHINGOMYELIN SYNTHASE-RELATED PROTEIN 1"/>
    <property type="match status" value="1"/>
</dbReference>
<dbReference type="Proteomes" id="UP000031668">
    <property type="component" value="Unassembled WGS sequence"/>
</dbReference>
<dbReference type="GO" id="GO:0033188">
    <property type="term" value="F:sphingomyelin synthase activity"/>
    <property type="evidence" value="ECO:0007669"/>
    <property type="project" value="TreeGrafter"/>
</dbReference>
<keyword evidence="4 9" id="KW-0812">Transmembrane</keyword>